<evidence type="ECO:0000313" key="1">
    <source>
        <dbReference type="EMBL" id="GAH50085.1"/>
    </source>
</evidence>
<feature type="non-terminal residue" evidence="1">
    <location>
        <position position="1"/>
    </location>
</feature>
<reference evidence="1" key="1">
    <citation type="journal article" date="2014" name="Front. Microbiol.">
        <title>High frequency of phylogenetically diverse reductive dehalogenase-homologous genes in deep subseafloor sedimentary metagenomes.</title>
        <authorList>
            <person name="Kawai M."/>
            <person name="Futagami T."/>
            <person name="Toyoda A."/>
            <person name="Takaki Y."/>
            <person name="Nishi S."/>
            <person name="Hori S."/>
            <person name="Arai W."/>
            <person name="Tsubouchi T."/>
            <person name="Morono Y."/>
            <person name="Uchiyama I."/>
            <person name="Ito T."/>
            <person name="Fujiyama A."/>
            <person name="Inagaki F."/>
            <person name="Takami H."/>
        </authorList>
    </citation>
    <scope>NUCLEOTIDE SEQUENCE</scope>
    <source>
        <strain evidence="1">Expedition CK06-06</strain>
    </source>
</reference>
<proteinExistence type="predicted"/>
<protein>
    <submittedName>
        <fullName evidence="1">Uncharacterized protein</fullName>
    </submittedName>
</protein>
<name>X1GZ27_9ZZZZ</name>
<comment type="caution">
    <text evidence="1">The sequence shown here is derived from an EMBL/GenBank/DDBJ whole genome shotgun (WGS) entry which is preliminary data.</text>
</comment>
<dbReference type="EMBL" id="BARU01016578">
    <property type="protein sequence ID" value="GAH50085.1"/>
    <property type="molecule type" value="Genomic_DNA"/>
</dbReference>
<organism evidence="1">
    <name type="scientific">marine sediment metagenome</name>
    <dbReference type="NCBI Taxonomy" id="412755"/>
    <lineage>
        <taxon>unclassified sequences</taxon>
        <taxon>metagenomes</taxon>
        <taxon>ecological metagenomes</taxon>
    </lineage>
</organism>
<accession>X1GZ27</accession>
<gene>
    <name evidence="1" type="ORF">S03H2_27548</name>
</gene>
<sequence>LTANPHWEVLEVFTNNNGLTVLRRKENEPGG</sequence>
<dbReference type="AlphaFoldDB" id="X1GZ27"/>